<dbReference type="RefSeq" id="XP_002295487.1">
    <property type="nucleotide sequence ID" value="XM_002295451.1"/>
</dbReference>
<dbReference type="InterPro" id="IPR001660">
    <property type="entry name" value="SAM"/>
</dbReference>
<keyword evidence="5" id="KW-1185">Reference proteome</keyword>
<dbReference type="PaxDb" id="35128-Thaps11039"/>
<dbReference type="STRING" id="35128.B5YM83"/>
<evidence type="ECO:0000259" key="3">
    <source>
        <dbReference type="PROSITE" id="PS51886"/>
    </source>
</evidence>
<dbReference type="EMBL" id="CP001159">
    <property type="protein sequence ID" value="ACI64204.1"/>
    <property type="molecule type" value="Genomic_DNA"/>
</dbReference>
<dbReference type="InterPro" id="IPR006571">
    <property type="entry name" value="TLDc_dom"/>
</dbReference>
<dbReference type="PROSITE" id="PS51886">
    <property type="entry name" value="TLDC"/>
    <property type="match status" value="1"/>
</dbReference>
<dbReference type="SUPFAM" id="SSF54695">
    <property type="entry name" value="POZ domain"/>
    <property type="match status" value="1"/>
</dbReference>
<dbReference type="Pfam" id="PF07534">
    <property type="entry name" value="TLD"/>
    <property type="match status" value="1"/>
</dbReference>
<dbReference type="HOGENOM" id="CLU_460454_0_0_1"/>
<dbReference type="InParanoid" id="B5YM83"/>
<sequence>MERLDSSNKSLKTSHDNHEREYKAQIDKLDDEEKRLKQQLAELDTKKNQVAQANGDVDVSDDDLVEVNAGGKIIAAKRATLTQLKGTRLAALFSGRWDKKLQRDGDGRIFLDVNPVCFQAIVDYVNELKISSSDSPPSVSTVDEELDHILMHQLELFGLTDVLPMAPIPESTIITTYPTTKILYDWLDEDNSSGDFKLLYRSSRDGMSSSNFHSKCDDKGSTLTVIQTTDGFVLGGYSNGPWGNHHGHYGSYRTSSKAFLFALSGGSITPSKMKLVGNFNLAIYCHSSSGPAFGENEIRVSGSNVSLHCSGTTYESWPAQLSGTNKTIKEMEVFQVSGEPLKAARKQLPLTSNTNGKTSKQPPVSMFSKNINDAINEKWESLHELALEVSKLEQACKDEDTFVKFFLEGNPQDVISLNVCGSPIVTTRRTLQVCKKSSLAEQFSPNSHGKRDSEDATKWNPEDVVAWLNRIDGVSDAVVKEFEDNQVTGRELLALNNKEALMDFGVEKKGTIHLLLGEIRRLKKDRSNTTVLIEHSPYCFEKMIDFLRVEGSYIKGLVELKPEKPIVRKAEKSRFEKVVKHYFPGESCKMILG</sequence>
<dbReference type="OMA" id="SNGSWIH"/>
<dbReference type="KEGG" id="tps:THAPS_11039"/>
<dbReference type="Pfam" id="PF02214">
    <property type="entry name" value="BTB_2"/>
    <property type="match status" value="1"/>
</dbReference>
<dbReference type="PROSITE" id="PS50105">
    <property type="entry name" value="SAM_DOMAIN"/>
    <property type="match status" value="1"/>
</dbReference>
<organism evidence="4 5">
    <name type="scientific">Thalassiosira pseudonana</name>
    <name type="common">Marine diatom</name>
    <name type="synonym">Cyclotella nana</name>
    <dbReference type="NCBI Taxonomy" id="35128"/>
    <lineage>
        <taxon>Eukaryota</taxon>
        <taxon>Sar</taxon>
        <taxon>Stramenopiles</taxon>
        <taxon>Ochrophyta</taxon>
        <taxon>Bacillariophyta</taxon>
        <taxon>Coscinodiscophyceae</taxon>
        <taxon>Thalassiosirophycidae</taxon>
        <taxon>Thalassiosirales</taxon>
        <taxon>Thalassiosiraceae</taxon>
        <taxon>Thalassiosira</taxon>
    </lineage>
</organism>
<feature type="compositionally biased region" description="Basic and acidic residues" evidence="1">
    <location>
        <begin position="13"/>
        <end position="25"/>
    </location>
</feature>
<accession>B5YM83</accession>
<feature type="region of interest" description="Disordered" evidence="1">
    <location>
        <begin position="1"/>
        <end position="25"/>
    </location>
</feature>
<dbReference type="Proteomes" id="UP000001449">
    <property type="component" value="Chromosome 18"/>
</dbReference>
<dbReference type="AlphaFoldDB" id="B5YM83"/>
<dbReference type="SMART" id="SM00584">
    <property type="entry name" value="TLDc"/>
    <property type="match status" value="1"/>
</dbReference>
<evidence type="ECO:0008006" key="6">
    <source>
        <dbReference type="Google" id="ProtNLM"/>
    </source>
</evidence>
<dbReference type="Pfam" id="PF07647">
    <property type="entry name" value="SAM_2"/>
    <property type="match status" value="1"/>
</dbReference>
<feature type="domain" description="SAM" evidence="2">
    <location>
        <begin position="459"/>
        <end position="525"/>
    </location>
</feature>
<dbReference type="SUPFAM" id="SSF47769">
    <property type="entry name" value="SAM/Pointed domain"/>
    <property type="match status" value="1"/>
</dbReference>
<gene>
    <name evidence="4" type="ORF">THAPS_11039</name>
</gene>
<dbReference type="PANTHER" id="PTHR23354:SF122">
    <property type="entry name" value="GTPASE-ACTIVATING PROTEIN SKYWALKER"/>
    <property type="match status" value="1"/>
</dbReference>
<reference evidence="4 5" key="1">
    <citation type="journal article" date="2004" name="Science">
        <title>The genome of the diatom Thalassiosira pseudonana: ecology, evolution, and metabolism.</title>
        <authorList>
            <person name="Armbrust E.V."/>
            <person name="Berges J.A."/>
            <person name="Bowler C."/>
            <person name="Green B.R."/>
            <person name="Martinez D."/>
            <person name="Putnam N.H."/>
            <person name="Zhou S."/>
            <person name="Allen A.E."/>
            <person name="Apt K.E."/>
            <person name="Bechner M."/>
            <person name="Brzezinski M.A."/>
            <person name="Chaal B.K."/>
            <person name="Chiovitti A."/>
            <person name="Davis A.K."/>
            <person name="Demarest M.S."/>
            <person name="Detter J.C."/>
            <person name="Glavina T."/>
            <person name="Goodstein D."/>
            <person name="Hadi M.Z."/>
            <person name="Hellsten U."/>
            <person name="Hildebrand M."/>
            <person name="Jenkins B.D."/>
            <person name="Jurka J."/>
            <person name="Kapitonov V.V."/>
            <person name="Kroger N."/>
            <person name="Lau W.W."/>
            <person name="Lane T.W."/>
            <person name="Larimer F.W."/>
            <person name="Lippmeier J.C."/>
            <person name="Lucas S."/>
            <person name="Medina M."/>
            <person name="Montsant A."/>
            <person name="Obornik M."/>
            <person name="Parker M.S."/>
            <person name="Palenik B."/>
            <person name="Pazour G.J."/>
            <person name="Richardson P.M."/>
            <person name="Rynearson T.A."/>
            <person name="Saito M.A."/>
            <person name="Schwartz D.C."/>
            <person name="Thamatrakoln K."/>
            <person name="Valentin K."/>
            <person name="Vardi A."/>
            <person name="Wilkerson F.P."/>
            <person name="Rokhsar D.S."/>
        </authorList>
    </citation>
    <scope>NUCLEOTIDE SEQUENCE [LARGE SCALE GENOMIC DNA]</scope>
    <source>
        <strain evidence="4 5">CCMP1335</strain>
    </source>
</reference>
<dbReference type="InterPro" id="IPR003131">
    <property type="entry name" value="T1-type_BTB"/>
</dbReference>
<dbReference type="Gene3D" id="1.10.150.50">
    <property type="entry name" value="Transcription Factor, Ets-1"/>
    <property type="match status" value="1"/>
</dbReference>
<dbReference type="GO" id="GO:0051260">
    <property type="term" value="P:protein homooligomerization"/>
    <property type="evidence" value="ECO:0007669"/>
    <property type="project" value="InterPro"/>
</dbReference>
<proteinExistence type="predicted"/>
<reference evidence="4 5" key="2">
    <citation type="journal article" date="2008" name="Nature">
        <title>The Phaeodactylum genome reveals the evolutionary history of diatom genomes.</title>
        <authorList>
            <person name="Bowler C."/>
            <person name="Allen A.E."/>
            <person name="Badger J.H."/>
            <person name="Grimwood J."/>
            <person name="Jabbari K."/>
            <person name="Kuo A."/>
            <person name="Maheswari U."/>
            <person name="Martens C."/>
            <person name="Maumus F."/>
            <person name="Otillar R.P."/>
            <person name="Rayko E."/>
            <person name="Salamov A."/>
            <person name="Vandepoele K."/>
            <person name="Beszteri B."/>
            <person name="Gruber A."/>
            <person name="Heijde M."/>
            <person name="Katinka M."/>
            <person name="Mock T."/>
            <person name="Valentin K."/>
            <person name="Verret F."/>
            <person name="Berges J.A."/>
            <person name="Brownlee C."/>
            <person name="Cadoret J.P."/>
            <person name="Chiovitti A."/>
            <person name="Choi C.J."/>
            <person name="Coesel S."/>
            <person name="De Martino A."/>
            <person name="Detter J.C."/>
            <person name="Durkin C."/>
            <person name="Falciatore A."/>
            <person name="Fournet J."/>
            <person name="Haruta M."/>
            <person name="Huysman M.J."/>
            <person name="Jenkins B.D."/>
            <person name="Jiroutova K."/>
            <person name="Jorgensen R.E."/>
            <person name="Joubert Y."/>
            <person name="Kaplan A."/>
            <person name="Kroger N."/>
            <person name="Kroth P.G."/>
            <person name="La Roche J."/>
            <person name="Lindquist E."/>
            <person name="Lommer M."/>
            <person name="Martin-Jezequel V."/>
            <person name="Lopez P.J."/>
            <person name="Lucas S."/>
            <person name="Mangogna M."/>
            <person name="McGinnis K."/>
            <person name="Medlin L.K."/>
            <person name="Montsant A."/>
            <person name="Oudot-Le Secq M.P."/>
            <person name="Napoli C."/>
            <person name="Obornik M."/>
            <person name="Parker M.S."/>
            <person name="Petit J.L."/>
            <person name="Porcel B.M."/>
            <person name="Poulsen N."/>
            <person name="Robison M."/>
            <person name="Rychlewski L."/>
            <person name="Rynearson T.A."/>
            <person name="Schmutz J."/>
            <person name="Shapiro H."/>
            <person name="Siaut M."/>
            <person name="Stanley M."/>
            <person name="Sussman M.R."/>
            <person name="Taylor A.R."/>
            <person name="Vardi A."/>
            <person name="von Dassow P."/>
            <person name="Vyverman W."/>
            <person name="Willis A."/>
            <person name="Wyrwicz L.S."/>
            <person name="Rokhsar D.S."/>
            <person name="Weissenbach J."/>
            <person name="Armbrust E.V."/>
            <person name="Green B.R."/>
            <person name="Van de Peer Y."/>
            <person name="Grigoriev I.V."/>
        </authorList>
    </citation>
    <scope>NUCLEOTIDE SEQUENCE [LARGE SCALE GENOMIC DNA]</scope>
    <source>
        <strain evidence="4 5">CCMP1335</strain>
    </source>
</reference>
<evidence type="ECO:0000313" key="5">
    <source>
        <dbReference type="Proteomes" id="UP000001449"/>
    </source>
</evidence>
<protein>
    <recommendedName>
        <fullName evidence="6">SAM domain-containing protein</fullName>
    </recommendedName>
</protein>
<feature type="domain" description="TLDc" evidence="3">
    <location>
        <begin position="173"/>
        <end position="337"/>
    </location>
</feature>
<dbReference type="InterPro" id="IPR011333">
    <property type="entry name" value="SKP1/BTB/POZ_sf"/>
</dbReference>
<dbReference type="Gene3D" id="3.30.710.10">
    <property type="entry name" value="Potassium Channel Kv1.1, Chain A"/>
    <property type="match status" value="2"/>
</dbReference>
<name>B5YM83_THAPS</name>
<dbReference type="PANTHER" id="PTHR23354">
    <property type="entry name" value="NUCLEOLAR PROTEIN 7/ESTROGEN RECEPTOR COACTIVATOR-RELATED"/>
    <property type="match status" value="1"/>
</dbReference>
<dbReference type="SMART" id="SM00454">
    <property type="entry name" value="SAM"/>
    <property type="match status" value="1"/>
</dbReference>
<evidence type="ECO:0000256" key="1">
    <source>
        <dbReference type="SAM" id="MobiDB-lite"/>
    </source>
</evidence>
<dbReference type="GeneID" id="7444839"/>
<evidence type="ECO:0000259" key="2">
    <source>
        <dbReference type="PROSITE" id="PS50105"/>
    </source>
</evidence>
<dbReference type="eggNOG" id="KOG2723">
    <property type="taxonomic scope" value="Eukaryota"/>
</dbReference>
<evidence type="ECO:0000313" key="4">
    <source>
        <dbReference type="EMBL" id="ACI64204.1"/>
    </source>
</evidence>
<dbReference type="InterPro" id="IPR013761">
    <property type="entry name" value="SAM/pointed_sf"/>
</dbReference>